<protein>
    <submittedName>
        <fullName evidence="4">Response regulator</fullName>
    </submittedName>
</protein>
<dbReference type="SMART" id="SM00448">
    <property type="entry name" value="REC"/>
    <property type="match status" value="1"/>
</dbReference>
<sequence>MTTTTADKTPGPILIVEDDSLILELIEELLASTGRSVLAASNGVEARDQVERHPELAAVITDLAMPEMDGTKLIEWLAQERPGLPVLVVTGTSAQQSGGVLDRYNLLGVIRKPLTDDKIDQLLETLDSLDA</sequence>
<accession>A0ABU5NXX5</accession>
<gene>
    <name evidence="4" type="ORF">U5822_08205</name>
</gene>
<dbReference type="Pfam" id="PF00072">
    <property type="entry name" value="Response_reg"/>
    <property type="match status" value="1"/>
</dbReference>
<dbReference type="PROSITE" id="PS50110">
    <property type="entry name" value="RESPONSE_REGULATORY"/>
    <property type="match status" value="1"/>
</dbReference>
<feature type="modified residue" description="4-aspartylphosphate" evidence="2">
    <location>
        <position position="62"/>
    </location>
</feature>
<organism evidence="4 5">
    <name type="scientific">Marinobacter qingdaonensis</name>
    <dbReference type="NCBI Taxonomy" id="3108486"/>
    <lineage>
        <taxon>Bacteria</taxon>
        <taxon>Pseudomonadati</taxon>
        <taxon>Pseudomonadota</taxon>
        <taxon>Gammaproteobacteria</taxon>
        <taxon>Pseudomonadales</taxon>
        <taxon>Marinobacteraceae</taxon>
        <taxon>Marinobacter</taxon>
    </lineage>
</organism>
<dbReference type="Gene3D" id="3.40.50.2300">
    <property type="match status" value="1"/>
</dbReference>
<dbReference type="SUPFAM" id="SSF52172">
    <property type="entry name" value="CheY-like"/>
    <property type="match status" value="1"/>
</dbReference>
<keyword evidence="5" id="KW-1185">Reference proteome</keyword>
<name>A0ABU5NXX5_9GAMM</name>
<reference evidence="4 5" key="1">
    <citation type="submission" date="2023-12" db="EMBL/GenBank/DDBJ databases">
        <title>Marinobacter qingdaonensis sp. nov., isolated from the intertidal sediment of Qingdao, PR China.</title>
        <authorList>
            <person name="Li Y."/>
        </authorList>
    </citation>
    <scope>NUCLEOTIDE SEQUENCE [LARGE SCALE GENOMIC DNA]</scope>
    <source>
        <strain evidence="4 5">ASW11-75</strain>
    </source>
</reference>
<evidence type="ECO:0000256" key="1">
    <source>
        <dbReference type="ARBA" id="ARBA00022553"/>
    </source>
</evidence>
<dbReference type="PANTHER" id="PTHR44591">
    <property type="entry name" value="STRESS RESPONSE REGULATOR PROTEIN 1"/>
    <property type="match status" value="1"/>
</dbReference>
<dbReference type="InterPro" id="IPR050595">
    <property type="entry name" value="Bact_response_regulator"/>
</dbReference>
<dbReference type="PANTHER" id="PTHR44591:SF20">
    <property type="entry name" value="PROTEIN PILH"/>
    <property type="match status" value="1"/>
</dbReference>
<dbReference type="RefSeq" id="WP_322855142.1">
    <property type="nucleotide sequence ID" value="NZ_JAYDCJ010000003.1"/>
</dbReference>
<feature type="domain" description="Response regulatory" evidence="3">
    <location>
        <begin position="12"/>
        <end position="127"/>
    </location>
</feature>
<dbReference type="EMBL" id="JAYDCJ010000003">
    <property type="protein sequence ID" value="MEA1080650.1"/>
    <property type="molecule type" value="Genomic_DNA"/>
</dbReference>
<keyword evidence="1 2" id="KW-0597">Phosphoprotein</keyword>
<dbReference type="CDD" id="cd00156">
    <property type="entry name" value="REC"/>
    <property type="match status" value="1"/>
</dbReference>
<evidence type="ECO:0000256" key="2">
    <source>
        <dbReference type="PROSITE-ProRule" id="PRU00169"/>
    </source>
</evidence>
<evidence type="ECO:0000313" key="5">
    <source>
        <dbReference type="Proteomes" id="UP001305746"/>
    </source>
</evidence>
<proteinExistence type="predicted"/>
<comment type="caution">
    <text evidence="4">The sequence shown here is derived from an EMBL/GenBank/DDBJ whole genome shotgun (WGS) entry which is preliminary data.</text>
</comment>
<evidence type="ECO:0000259" key="3">
    <source>
        <dbReference type="PROSITE" id="PS50110"/>
    </source>
</evidence>
<evidence type="ECO:0000313" key="4">
    <source>
        <dbReference type="EMBL" id="MEA1080650.1"/>
    </source>
</evidence>
<dbReference type="Proteomes" id="UP001305746">
    <property type="component" value="Unassembled WGS sequence"/>
</dbReference>
<dbReference type="InterPro" id="IPR011006">
    <property type="entry name" value="CheY-like_superfamily"/>
</dbReference>
<dbReference type="InterPro" id="IPR001789">
    <property type="entry name" value="Sig_transdc_resp-reg_receiver"/>
</dbReference>